<dbReference type="PROSITE" id="PS51709">
    <property type="entry name" value="G_TRME"/>
    <property type="match status" value="1"/>
</dbReference>
<dbReference type="Proteomes" id="UP000008068">
    <property type="component" value="Unassembled WGS sequence"/>
</dbReference>
<dbReference type="PANTHER" id="PTHR42714">
    <property type="entry name" value="TRNA MODIFICATION GTPASE GTPBP3"/>
    <property type="match status" value="1"/>
</dbReference>
<protein>
    <recommendedName>
        <fullName evidence="6">TrmE-type G domain-containing protein</fullName>
    </recommendedName>
</protein>
<keyword evidence="2 5" id="KW-0819">tRNA processing</keyword>
<evidence type="ECO:0000256" key="1">
    <source>
        <dbReference type="ARBA" id="ARBA00011043"/>
    </source>
</evidence>
<name>G0NFR2_CAEBE</name>
<dbReference type="eggNOG" id="KOG1191">
    <property type="taxonomic scope" value="Eukaryota"/>
</dbReference>
<dbReference type="Gene3D" id="1.20.120.430">
    <property type="entry name" value="tRNA modification GTPase MnmE domain 2"/>
    <property type="match status" value="1"/>
</dbReference>
<dbReference type="InterPro" id="IPR006073">
    <property type="entry name" value="GTP-bd"/>
</dbReference>
<dbReference type="Pfam" id="PF10396">
    <property type="entry name" value="TrmE_N"/>
    <property type="match status" value="1"/>
</dbReference>
<dbReference type="FunFam" id="3.30.1360.120:FF:000043">
    <property type="entry name" value="Nuclear encoded Mitochondrial TRNA Carboxymethyl-amino-methyl modification of Uridine residues"/>
    <property type="match status" value="1"/>
</dbReference>
<dbReference type="HAMAP" id="MF_00379">
    <property type="entry name" value="GTPase_MnmE"/>
    <property type="match status" value="1"/>
</dbReference>
<dbReference type="InterPro" id="IPR018948">
    <property type="entry name" value="GTP-bd_TrmE_N"/>
</dbReference>
<dbReference type="GO" id="GO:0005525">
    <property type="term" value="F:GTP binding"/>
    <property type="evidence" value="ECO:0007669"/>
    <property type="project" value="UniProtKB-KW"/>
</dbReference>
<dbReference type="GO" id="GO:0030488">
    <property type="term" value="P:tRNA methylation"/>
    <property type="evidence" value="ECO:0007669"/>
    <property type="project" value="TreeGrafter"/>
</dbReference>
<evidence type="ECO:0000313" key="8">
    <source>
        <dbReference type="Proteomes" id="UP000008068"/>
    </source>
</evidence>
<dbReference type="OrthoDB" id="188276at2759"/>
<proteinExistence type="inferred from homology"/>
<reference evidence="8" key="1">
    <citation type="submission" date="2011-07" db="EMBL/GenBank/DDBJ databases">
        <authorList>
            <consortium name="Caenorhabditis brenneri Sequencing and Analysis Consortium"/>
            <person name="Wilson R.K."/>
        </authorList>
    </citation>
    <scope>NUCLEOTIDE SEQUENCE [LARGE SCALE GENOMIC DNA]</scope>
    <source>
        <strain evidence="8">PB2801</strain>
    </source>
</reference>
<dbReference type="Gene3D" id="3.30.1360.120">
    <property type="entry name" value="Probable tRNA modification gtpase trme, domain 1"/>
    <property type="match status" value="1"/>
</dbReference>
<gene>
    <name evidence="7" type="ORF">CAEBREN_15690</name>
</gene>
<dbReference type="NCBIfam" id="TIGR00450">
    <property type="entry name" value="mnmE_trmE_thdF"/>
    <property type="match status" value="1"/>
</dbReference>
<dbReference type="InterPro" id="IPR027266">
    <property type="entry name" value="TrmE/GcvT-like"/>
</dbReference>
<comment type="similarity">
    <text evidence="1 5">Belongs to the TRAFAC class TrmE-Era-EngA-EngB-Septin-like GTPase superfamily. TrmE GTPase family.</text>
</comment>
<dbReference type="EMBL" id="GL379877">
    <property type="protein sequence ID" value="EGT59741.1"/>
    <property type="molecule type" value="Genomic_DNA"/>
</dbReference>
<evidence type="ECO:0000256" key="3">
    <source>
        <dbReference type="ARBA" id="ARBA00022741"/>
    </source>
</evidence>
<dbReference type="Gene3D" id="3.40.50.300">
    <property type="entry name" value="P-loop containing nucleotide triphosphate hydrolases"/>
    <property type="match status" value="1"/>
</dbReference>
<dbReference type="STRING" id="135651.G0NFR2"/>
<keyword evidence="8" id="KW-1185">Reference proteome</keyword>
<evidence type="ECO:0000256" key="5">
    <source>
        <dbReference type="RuleBase" id="RU003313"/>
    </source>
</evidence>
<dbReference type="InterPro" id="IPR005225">
    <property type="entry name" value="Small_GTP-bd"/>
</dbReference>
<dbReference type="FunCoup" id="G0NFR2">
    <property type="interactions" value="2439"/>
</dbReference>
<dbReference type="InParanoid" id="G0NFR2"/>
<dbReference type="SUPFAM" id="SSF52540">
    <property type="entry name" value="P-loop containing nucleoside triphosphate hydrolases"/>
    <property type="match status" value="1"/>
</dbReference>
<dbReference type="NCBIfam" id="TIGR00231">
    <property type="entry name" value="small_GTP"/>
    <property type="match status" value="1"/>
</dbReference>
<organism evidence="8">
    <name type="scientific">Caenorhabditis brenneri</name>
    <name type="common">Nematode worm</name>
    <dbReference type="NCBI Taxonomy" id="135651"/>
    <lineage>
        <taxon>Eukaryota</taxon>
        <taxon>Metazoa</taxon>
        <taxon>Ecdysozoa</taxon>
        <taxon>Nematoda</taxon>
        <taxon>Chromadorea</taxon>
        <taxon>Rhabditida</taxon>
        <taxon>Rhabditina</taxon>
        <taxon>Rhabditomorpha</taxon>
        <taxon>Rhabditoidea</taxon>
        <taxon>Rhabditidae</taxon>
        <taxon>Peloderinae</taxon>
        <taxon>Caenorhabditis</taxon>
    </lineage>
</organism>
<dbReference type="CDD" id="cd04164">
    <property type="entry name" value="trmE"/>
    <property type="match status" value="1"/>
</dbReference>
<dbReference type="PANTHER" id="PTHR42714:SF2">
    <property type="entry name" value="TRNA MODIFICATION GTPASE GTPBP3, MITOCHONDRIAL"/>
    <property type="match status" value="1"/>
</dbReference>
<dbReference type="InterPro" id="IPR027368">
    <property type="entry name" value="MnmE_dom2"/>
</dbReference>
<dbReference type="InterPro" id="IPR004520">
    <property type="entry name" value="GTPase_MnmE"/>
</dbReference>
<keyword evidence="3 5" id="KW-0547">Nucleotide-binding</keyword>
<dbReference type="HOGENOM" id="CLU_019624_3_1_1"/>
<evidence type="ECO:0000256" key="4">
    <source>
        <dbReference type="ARBA" id="ARBA00023134"/>
    </source>
</evidence>
<keyword evidence="4 5" id="KW-0342">GTP-binding</keyword>
<dbReference type="GO" id="GO:0005739">
    <property type="term" value="C:mitochondrion"/>
    <property type="evidence" value="ECO:0007669"/>
    <property type="project" value="TreeGrafter"/>
</dbReference>
<dbReference type="Pfam" id="PF12631">
    <property type="entry name" value="MnmE_helical"/>
    <property type="match status" value="1"/>
</dbReference>
<dbReference type="InterPro" id="IPR027417">
    <property type="entry name" value="P-loop_NTPase"/>
</dbReference>
<dbReference type="GO" id="GO:0003924">
    <property type="term" value="F:GTPase activity"/>
    <property type="evidence" value="ECO:0007669"/>
    <property type="project" value="InterPro"/>
</dbReference>
<dbReference type="InterPro" id="IPR031168">
    <property type="entry name" value="G_TrmE"/>
</dbReference>
<accession>G0NFR2</accession>
<evidence type="ECO:0000313" key="7">
    <source>
        <dbReference type="EMBL" id="EGT59741.1"/>
    </source>
</evidence>
<dbReference type="GO" id="GO:0002098">
    <property type="term" value="P:tRNA wobble uridine modification"/>
    <property type="evidence" value="ECO:0007669"/>
    <property type="project" value="TreeGrafter"/>
</dbReference>
<dbReference type="AlphaFoldDB" id="G0NFR2"/>
<evidence type="ECO:0000259" key="6">
    <source>
        <dbReference type="PROSITE" id="PS51709"/>
    </source>
</evidence>
<dbReference type="OMA" id="EFHCHGG"/>
<dbReference type="CDD" id="cd14858">
    <property type="entry name" value="TrmE_N"/>
    <property type="match status" value="1"/>
</dbReference>
<dbReference type="NCBIfam" id="NF003661">
    <property type="entry name" value="PRK05291.1-3"/>
    <property type="match status" value="1"/>
</dbReference>
<feature type="domain" description="TrmE-type G" evidence="6">
    <location>
        <begin position="210"/>
        <end position="369"/>
    </location>
</feature>
<dbReference type="Pfam" id="PF01926">
    <property type="entry name" value="MMR_HSR1"/>
    <property type="match status" value="1"/>
</dbReference>
<dbReference type="InterPro" id="IPR025867">
    <property type="entry name" value="MnmE_helical"/>
</dbReference>
<evidence type="ECO:0000256" key="2">
    <source>
        <dbReference type="ARBA" id="ARBA00022694"/>
    </source>
</evidence>
<sequence length="439" mass="49040">MSTIFALSSGTLPSAIAIFRVSGPQSLPVLRQLSRRKVWTPKMMEYTRLYDSQHKIIDEAMAVYFPGPKTFTGEDTAEFFLHGSQAVATKFATCLSEFENVREARRGEFTRRAFHNGKMSLSAVRGLDRLIRSRTEKERRAAFGQMRGGVRAIEIRKKLKEILAKLFVIIDFGEHVELELKEAQRDVSEILHEIQRMIRAWDGAERAHRGLNIVLYGRPNSGKSSILNQLAHDDVAIVSPIPGTTRDSLVTEVQINGVRCRLTDTAGIRHHSSDIIEQEGIRRAKARLEAADIIVVVVDPESENQDFKSILSDVTEMKNAESKVIIVKNKTDLGLPYPDTPRGVQVVSTFATSSHGCDELRKSLEDIVEDLCPEANFLLDAQLLRRCSNELTCSVLCQDAAIMCSHIETALDQIGELTEGGIVTENVLDDIFSRFCIGK</sequence>